<feature type="domain" description="EH" evidence="15">
    <location>
        <begin position="229"/>
        <end position="318"/>
    </location>
</feature>
<keyword evidence="9" id="KW-0175">Coiled coil</keyword>
<feature type="domain" description="EH" evidence="15">
    <location>
        <begin position="14"/>
        <end position="91"/>
    </location>
</feature>
<dbReference type="Pfam" id="PF12763">
    <property type="entry name" value="EH"/>
    <property type="match status" value="2"/>
</dbReference>
<dbReference type="GO" id="GO:0005509">
    <property type="term" value="F:calcium ion binding"/>
    <property type="evidence" value="ECO:0007669"/>
    <property type="project" value="InterPro"/>
</dbReference>
<dbReference type="Ensembl" id="ENSOKIT00005027532.1">
    <property type="protein sequence ID" value="ENSOKIP00005026028.1"/>
    <property type="gene ID" value="ENSOKIG00005009721.1"/>
</dbReference>
<dbReference type="InterPro" id="IPR051480">
    <property type="entry name" value="Endocytic_GEF_Adapter"/>
</dbReference>
<feature type="domain" description="SH3" evidence="11">
    <location>
        <begin position="744"/>
        <end position="802"/>
    </location>
</feature>
<dbReference type="InterPro" id="IPR001849">
    <property type="entry name" value="PH_domain"/>
</dbReference>
<dbReference type="SMART" id="SM00239">
    <property type="entry name" value="C2"/>
    <property type="match status" value="1"/>
</dbReference>
<dbReference type="PROSITE" id="PS50031">
    <property type="entry name" value="EH"/>
    <property type="match status" value="2"/>
</dbReference>
<dbReference type="InterPro" id="IPR011992">
    <property type="entry name" value="EF-hand-dom_pair"/>
</dbReference>
<accession>A0A8C7FCF6</accession>
<feature type="domain" description="C2" evidence="13">
    <location>
        <begin position="1376"/>
        <end position="1493"/>
    </location>
</feature>
<dbReference type="InterPro" id="IPR000261">
    <property type="entry name" value="EH_dom"/>
</dbReference>
<dbReference type="Pfam" id="PF16652">
    <property type="entry name" value="PH_13"/>
    <property type="match status" value="1"/>
</dbReference>
<keyword evidence="6" id="KW-0966">Cell projection</keyword>
<dbReference type="SMART" id="SM00326">
    <property type="entry name" value="SH3"/>
    <property type="match status" value="5"/>
</dbReference>
<evidence type="ECO:0000259" key="13">
    <source>
        <dbReference type="PROSITE" id="PS50004"/>
    </source>
</evidence>
<dbReference type="InterPro" id="IPR035899">
    <property type="entry name" value="DBL_dom_sf"/>
</dbReference>
<feature type="domain" description="PH" evidence="12">
    <location>
        <begin position="1260"/>
        <end position="1368"/>
    </location>
</feature>
<dbReference type="GO" id="GO:0035025">
    <property type="term" value="P:positive regulation of Rho protein signal transduction"/>
    <property type="evidence" value="ECO:0007669"/>
    <property type="project" value="TreeGrafter"/>
</dbReference>
<dbReference type="PRINTS" id="PR00499">
    <property type="entry name" value="P67PHOX"/>
</dbReference>
<dbReference type="PROSITE" id="PS50002">
    <property type="entry name" value="SH3"/>
    <property type="match status" value="5"/>
</dbReference>
<sequence length="1521" mass="172150">MNSDLSVWAISPEERNKHDKQFDTLSPTMGYVSGERARKFFLQSGLPSSVLAEIWTLADMGKDGKMDRLEFSISMKLIKLKLQVPAPNPSSTDAMSALGIAMLTPNLSPMTPMSGLTPMIPTATGMAPLVSTSTMPIPLLPSIGSPALPNGMTLSAPYVSSPLGLSAPYVSSPLGLSAPYVSSPLGLSFGINKATSLLDSSSSNSSSTTSLAGSSPKTAPSDWAVPHASRLKYRQQFNSLDKHMTGYLTGPQVRNAMATTLLTHTQLATIWSLADVDKDGTLRGEEFILAMHLVDVAKTGRPLPHTLPTDLIPPSERYTHTHTHTTNRSTTTIRDTHTHPRQPGARERRAGERRQALQDAQRREDEKRQQKETEERERREREVREQEERRRKEEERRMERQREMERQEEEERLKEMERKEVKRRTSGVCVSVRVCVPQAAQRELELQRKEELERRRRGELQRQKSQEQEDVSQLKARKSSLEMELEAVDGACRDLKQQLDALEKETAAKLADMDHYLKDIQVRTDQLVVYTNASVPFNTHSSHSLKCCGKMLKYNSLPVLKPVCLFPISSLSLSPSLPRRIKLQKERQWQEKLKREEEERQRRLQEEREAKLREEEEKETQSAMLTSFRALYPFTARNLEELSFEADEVIEVDESTEREQGWLYGSRQGKMGWFPESYVERQFKSERPATVTTTTTAGATTAVYAAKQALRPQKPGGDASMSTGQNSAFTPTHAPHPTPSEQVVGNLQAQALCSWTAKTESHLNFSKDDVIRVLVQQDSWWLGELNAVQGWFPKTYNVSLRGDVLSHQSEYMALYTYESPAHGDLTFREGDVILVTQREGEWWSGGIGDRTGVFPSNYVKPKETNVRYAHTHPGQPGKKPEIAQVSTAYTATGTEQLSLAPGQLILILSKDSSGWLLGELQARGKKRQKGWFPASHVKMLGSNSGRSTPAPLPVCQVIAVYDYKAANEDEMSFSKGQMISVFDKNDPDWWKGEVNGITGLFPTNYVQMTTVDSDPSQQWCADLNSLESMSPQERKRQGYIHELLQTEERYVEDLQIVMEVFHKPMSESGRLTEAEMVMIFVNWKELIACNTKLLKALQVRKKTGGVNMPVQVIGDILTSELPHLQPYIQFCSCQLNGATLLQSRTDNQQDFKDFLKKIATDYRCKGMPLSSFLLKPMQRITRYPLHIKNILESTQEEHADCRPLREALERAEELCTQVNEGVREKENCDRLEWIQSHVQCEGVTENLVFNSLTNCLGPRKLLHSGKVYKMKGNKELWAFLFNDFLLLTHAARQFSSSGPDRLFTSKNSTQLKMYKPPVFLNEILVKLPDSSSEEPFFHISNIDRVYSLKTENINERTAWVQKIKAACEDFFQMDKKKRAKAYQSRSLKASGIGRLLVTVLGATELKSSKPNGKSNPYCEVTMGAQNYTSKTLSDTVNPKWNFNCQFNIRDLYQEVLCITIFQREQFSPDDFLGHTEVPVATIKEELENKGLVTRHLPLHEVPTGEVWVCLDLQLFQNSASK</sequence>
<dbReference type="PANTHER" id="PTHR46006">
    <property type="entry name" value="RHO GUANINE NUCLEOTIDE EXCHANGE FACTOR AT 64C, ISOFORM A"/>
    <property type="match status" value="1"/>
</dbReference>
<dbReference type="SMART" id="SM00054">
    <property type="entry name" value="EFh"/>
    <property type="match status" value="2"/>
</dbReference>
<feature type="domain" description="SH3" evidence="11">
    <location>
        <begin position="806"/>
        <end position="864"/>
    </location>
</feature>
<dbReference type="FunFam" id="1.20.900.10:FF:000011">
    <property type="entry name" value="Intersectin 1"/>
    <property type="match status" value="1"/>
</dbReference>
<evidence type="ECO:0000259" key="11">
    <source>
        <dbReference type="PROSITE" id="PS50002"/>
    </source>
</evidence>
<dbReference type="PROSITE" id="PS50222">
    <property type="entry name" value="EF_HAND_2"/>
    <property type="match status" value="2"/>
</dbReference>
<comment type="subcellular location">
    <subcellularLocation>
        <location evidence="1">Cell projection</location>
    </subcellularLocation>
    <subcellularLocation>
        <location evidence="2">Cytoplasm</location>
    </subcellularLocation>
    <subcellularLocation>
        <location evidence="7">Synapse</location>
    </subcellularLocation>
</comment>
<keyword evidence="4" id="KW-0963">Cytoplasm</keyword>
<dbReference type="InterPro" id="IPR036028">
    <property type="entry name" value="SH3-like_dom_sf"/>
</dbReference>
<feature type="domain" description="SH3" evidence="11">
    <location>
        <begin position="952"/>
        <end position="1011"/>
    </location>
</feature>
<dbReference type="Pfam" id="PF00621">
    <property type="entry name" value="RhoGEF"/>
    <property type="match status" value="1"/>
</dbReference>
<dbReference type="GeneTree" id="ENSGT00940000155936"/>
<feature type="region of interest" description="Disordered" evidence="10">
    <location>
        <begin position="305"/>
        <end position="422"/>
    </location>
</feature>
<feature type="compositionally biased region" description="Low complexity" evidence="10">
    <location>
        <begin position="199"/>
        <end position="215"/>
    </location>
</feature>
<dbReference type="CDD" id="cd00160">
    <property type="entry name" value="RhoGEF"/>
    <property type="match status" value="1"/>
</dbReference>
<evidence type="ECO:0000256" key="5">
    <source>
        <dbReference type="ARBA" id="ARBA00023018"/>
    </source>
</evidence>
<evidence type="ECO:0000256" key="3">
    <source>
        <dbReference type="ARBA" id="ARBA00022443"/>
    </source>
</evidence>
<dbReference type="Gene3D" id="1.20.900.10">
    <property type="entry name" value="Dbl homology (DH) domain"/>
    <property type="match status" value="1"/>
</dbReference>
<dbReference type="CDD" id="cd11838">
    <property type="entry name" value="SH3_Intersectin_3"/>
    <property type="match status" value="1"/>
</dbReference>
<dbReference type="FunFam" id="2.30.30.40:FF:000041">
    <property type="entry name" value="Intersectin 1"/>
    <property type="match status" value="1"/>
</dbReference>
<evidence type="ECO:0000259" key="14">
    <source>
        <dbReference type="PROSITE" id="PS50010"/>
    </source>
</evidence>
<protein>
    <submittedName>
        <fullName evidence="17">Intersectin 2</fullName>
    </submittedName>
</protein>
<dbReference type="GO" id="GO:0035556">
    <property type="term" value="P:intracellular signal transduction"/>
    <property type="evidence" value="ECO:0007669"/>
    <property type="project" value="InterPro"/>
</dbReference>
<dbReference type="PROSITE" id="PS50003">
    <property type="entry name" value="PH_DOMAIN"/>
    <property type="match status" value="1"/>
</dbReference>
<dbReference type="Gene3D" id="1.10.238.10">
    <property type="entry name" value="EF-hand"/>
    <property type="match status" value="2"/>
</dbReference>
<feature type="domain" description="SH3" evidence="11">
    <location>
        <begin position="878"/>
        <end position="942"/>
    </location>
</feature>
<dbReference type="InterPro" id="IPR001452">
    <property type="entry name" value="SH3_domain"/>
</dbReference>
<reference evidence="17" key="1">
    <citation type="submission" date="2025-08" db="UniProtKB">
        <authorList>
            <consortium name="Ensembl"/>
        </authorList>
    </citation>
    <scope>IDENTIFICATION</scope>
</reference>
<dbReference type="InterPro" id="IPR000008">
    <property type="entry name" value="C2_dom"/>
</dbReference>
<dbReference type="SMART" id="SM00233">
    <property type="entry name" value="PH"/>
    <property type="match status" value="1"/>
</dbReference>
<feature type="compositionally biased region" description="Basic and acidic residues" evidence="10">
    <location>
        <begin position="452"/>
        <end position="467"/>
    </location>
</feature>
<evidence type="ECO:0000256" key="8">
    <source>
        <dbReference type="PROSITE-ProRule" id="PRU00192"/>
    </source>
</evidence>
<evidence type="ECO:0000256" key="4">
    <source>
        <dbReference type="ARBA" id="ARBA00022490"/>
    </source>
</evidence>
<feature type="domain" description="SH3" evidence="11">
    <location>
        <begin position="623"/>
        <end position="684"/>
    </location>
</feature>
<dbReference type="SUPFAM" id="SSF50044">
    <property type="entry name" value="SH3-domain"/>
    <property type="match status" value="5"/>
</dbReference>
<dbReference type="GO" id="GO:0005085">
    <property type="term" value="F:guanyl-nucleotide exchange factor activity"/>
    <property type="evidence" value="ECO:0007669"/>
    <property type="project" value="InterPro"/>
</dbReference>
<dbReference type="Gene3D" id="2.30.30.40">
    <property type="entry name" value="SH3 Domains"/>
    <property type="match status" value="5"/>
</dbReference>
<feature type="domain" description="EF-hand" evidence="16">
    <location>
        <begin position="46"/>
        <end position="81"/>
    </location>
</feature>
<dbReference type="GO" id="GO:0005737">
    <property type="term" value="C:cytoplasm"/>
    <property type="evidence" value="ECO:0007669"/>
    <property type="project" value="UniProtKB-SubCell"/>
</dbReference>
<dbReference type="CDD" id="cd11994">
    <property type="entry name" value="SH3_Intersectin2_4"/>
    <property type="match status" value="1"/>
</dbReference>
<dbReference type="InterPro" id="IPR011993">
    <property type="entry name" value="PH-like_dom_sf"/>
</dbReference>
<feature type="compositionally biased region" description="Polar residues" evidence="10">
    <location>
        <begin position="720"/>
        <end position="729"/>
    </location>
</feature>
<feature type="domain" description="EF-hand" evidence="16">
    <location>
        <begin position="262"/>
        <end position="297"/>
    </location>
</feature>
<evidence type="ECO:0000256" key="6">
    <source>
        <dbReference type="ARBA" id="ARBA00023273"/>
    </source>
</evidence>
<dbReference type="Pfam" id="PF07653">
    <property type="entry name" value="SH3_2"/>
    <property type="match status" value="1"/>
</dbReference>
<dbReference type="Pfam" id="PF14604">
    <property type="entry name" value="SH3_9"/>
    <property type="match status" value="2"/>
</dbReference>
<dbReference type="Proteomes" id="UP000694557">
    <property type="component" value="Unassembled WGS sequence"/>
</dbReference>
<dbReference type="FunFam" id="2.60.40.150:FF:000029">
    <property type="entry name" value="Intersectin 1"/>
    <property type="match status" value="1"/>
</dbReference>
<dbReference type="GO" id="GO:0042995">
    <property type="term" value="C:cell projection"/>
    <property type="evidence" value="ECO:0007669"/>
    <property type="project" value="UniProtKB-SubCell"/>
</dbReference>
<reference evidence="17" key="2">
    <citation type="submission" date="2025-09" db="UniProtKB">
        <authorList>
            <consortium name="Ensembl"/>
        </authorList>
    </citation>
    <scope>IDENTIFICATION</scope>
</reference>
<dbReference type="InterPro" id="IPR035740">
    <property type="entry name" value="Intersectin-2_SH3_4"/>
</dbReference>
<dbReference type="SUPFAM" id="SSF50729">
    <property type="entry name" value="PH domain-like"/>
    <property type="match status" value="1"/>
</dbReference>
<evidence type="ECO:0000259" key="12">
    <source>
        <dbReference type="PROSITE" id="PS50003"/>
    </source>
</evidence>
<dbReference type="InterPro" id="IPR002048">
    <property type="entry name" value="EF_hand_dom"/>
</dbReference>
<dbReference type="PROSITE" id="PS50010">
    <property type="entry name" value="DH_2"/>
    <property type="match status" value="1"/>
</dbReference>
<proteinExistence type="predicted"/>
<dbReference type="InterPro" id="IPR001331">
    <property type="entry name" value="GDS_CDC24_CS"/>
</dbReference>
<dbReference type="PROSITE" id="PS00741">
    <property type="entry name" value="DH_1"/>
    <property type="match status" value="1"/>
</dbReference>
<dbReference type="PRINTS" id="PR00452">
    <property type="entry name" value="SH3DOMAIN"/>
</dbReference>
<evidence type="ECO:0000256" key="7">
    <source>
        <dbReference type="ARBA" id="ARBA00034103"/>
    </source>
</evidence>
<dbReference type="Gene3D" id="2.60.40.150">
    <property type="entry name" value="C2 domain"/>
    <property type="match status" value="1"/>
</dbReference>
<feature type="region of interest" description="Disordered" evidence="10">
    <location>
        <begin position="711"/>
        <end position="735"/>
    </location>
</feature>
<evidence type="ECO:0000313" key="17">
    <source>
        <dbReference type="Ensembl" id="ENSOKIP00005026028.1"/>
    </source>
</evidence>
<dbReference type="PROSITE" id="PS50004">
    <property type="entry name" value="C2"/>
    <property type="match status" value="1"/>
</dbReference>
<evidence type="ECO:0000256" key="1">
    <source>
        <dbReference type="ARBA" id="ARBA00004316"/>
    </source>
</evidence>
<keyword evidence="5" id="KW-0770">Synapse</keyword>
<evidence type="ECO:0000256" key="2">
    <source>
        <dbReference type="ARBA" id="ARBA00004496"/>
    </source>
</evidence>
<dbReference type="SUPFAM" id="SSF48065">
    <property type="entry name" value="DBL homology domain (DH-domain)"/>
    <property type="match status" value="1"/>
</dbReference>
<feature type="compositionally biased region" description="Basic and acidic residues" evidence="10">
    <location>
        <begin position="334"/>
        <end position="420"/>
    </location>
</feature>
<dbReference type="InterPro" id="IPR035892">
    <property type="entry name" value="C2_domain_sf"/>
</dbReference>
<feature type="region of interest" description="Disordered" evidence="10">
    <location>
        <begin position="199"/>
        <end position="223"/>
    </location>
</feature>
<dbReference type="Gene3D" id="2.30.29.30">
    <property type="entry name" value="Pleckstrin-homology domain (PH domain)/Phosphotyrosine-binding domain (PTB)"/>
    <property type="match status" value="1"/>
</dbReference>
<name>A0A8C7FCF6_ONCKI</name>
<keyword evidence="3 8" id="KW-0728">SH3 domain</keyword>
<evidence type="ECO:0000313" key="18">
    <source>
        <dbReference type="Proteomes" id="UP000694557"/>
    </source>
</evidence>
<gene>
    <name evidence="17" type="primary">ITSN2</name>
</gene>
<dbReference type="SMART" id="SM00325">
    <property type="entry name" value="RhoGEF"/>
    <property type="match status" value="1"/>
</dbReference>
<dbReference type="SUPFAM" id="SSF49562">
    <property type="entry name" value="C2 domain (Calcium/lipid-binding domain, CaLB)"/>
    <property type="match status" value="1"/>
</dbReference>
<dbReference type="Pfam" id="PF00168">
    <property type="entry name" value="C2"/>
    <property type="match status" value="1"/>
</dbReference>
<feature type="coiled-coil region" evidence="9">
    <location>
        <begin position="579"/>
        <end position="621"/>
    </location>
</feature>
<keyword evidence="18" id="KW-1185">Reference proteome</keyword>
<evidence type="ECO:0000256" key="9">
    <source>
        <dbReference type="SAM" id="Coils"/>
    </source>
</evidence>
<evidence type="ECO:0000259" key="16">
    <source>
        <dbReference type="PROSITE" id="PS50222"/>
    </source>
</evidence>
<dbReference type="CDD" id="cd00052">
    <property type="entry name" value="EH"/>
    <property type="match status" value="2"/>
</dbReference>
<dbReference type="PANTHER" id="PTHR46006:SF6">
    <property type="entry name" value="INTERSECTIN-2 ISOFORM X1"/>
    <property type="match status" value="1"/>
</dbReference>
<dbReference type="SMART" id="SM00027">
    <property type="entry name" value="EH"/>
    <property type="match status" value="2"/>
</dbReference>
<dbReference type="SUPFAM" id="SSF47473">
    <property type="entry name" value="EF-hand"/>
    <property type="match status" value="2"/>
</dbReference>
<feature type="domain" description="DH" evidence="14">
    <location>
        <begin position="1035"/>
        <end position="1221"/>
    </location>
</feature>
<evidence type="ECO:0000259" key="15">
    <source>
        <dbReference type="PROSITE" id="PS50031"/>
    </source>
</evidence>
<organism evidence="17 18">
    <name type="scientific">Oncorhynchus kisutch</name>
    <name type="common">Coho salmon</name>
    <name type="synonym">Salmo kisutch</name>
    <dbReference type="NCBI Taxonomy" id="8019"/>
    <lineage>
        <taxon>Eukaryota</taxon>
        <taxon>Metazoa</taxon>
        <taxon>Chordata</taxon>
        <taxon>Craniata</taxon>
        <taxon>Vertebrata</taxon>
        <taxon>Euteleostomi</taxon>
        <taxon>Actinopterygii</taxon>
        <taxon>Neopterygii</taxon>
        <taxon>Teleostei</taxon>
        <taxon>Protacanthopterygii</taxon>
        <taxon>Salmoniformes</taxon>
        <taxon>Salmonidae</taxon>
        <taxon>Salmoninae</taxon>
        <taxon>Oncorhynchus</taxon>
    </lineage>
</organism>
<dbReference type="InterPro" id="IPR000219">
    <property type="entry name" value="DH_dom"/>
</dbReference>
<dbReference type="Pfam" id="PF00018">
    <property type="entry name" value="SH3_1"/>
    <property type="match status" value="2"/>
</dbReference>
<evidence type="ECO:0000256" key="10">
    <source>
        <dbReference type="SAM" id="MobiDB-lite"/>
    </source>
</evidence>
<feature type="region of interest" description="Disordered" evidence="10">
    <location>
        <begin position="452"/>
        <end position="476"/>
    </location>
</feature>
<dbReference type="GO" id="GO:0045202">
    <property type="term" value="C:synapse"/>
    <property type="evidence" value="ECO:0007669"/>
    <property type="project" value="UniProtKB-SubCell"/>
</dbReference>